<dbReference type="GeneID" id="40265063"/>
<dbReference type="EC" id="2.1.1.113" evidence="3"/>
<accession>A0A4P8WFV9</accession>
<dbReference type="REBASE" id="311576">
    <property type="entry name" value="M.Nve54I"/>
</dbReference>
<evidence type="ECO:0000313" key="7">
    <source>
        <dbReference type="Proteomes" id="UP000302218"/>
    </source>
</evidence>
<evidence type="ECO:0000313" key="6">
    <source>
        <dbReference type="EMBL" id="QCS42169.1"/>
    </source>
</evidence>
<proteinExistence type="inferred from homology"/>
<dbReference type="CDD" id="cd02440">
    <property type="entry name" value="AdoMet_MTases"/>
    <property type="match status" value="1"/>
</dbReference>
<dbReference type="GO" id="GO:0008170">
    <property type="term" value="F:N-methyltransferase activity"/>
    <property type="evidence" value="ECO:0007669"/>
    <property type="project" value="InterPro"/>
</dbReference>
<dbReference type="PRINTS" id="PR00508">
    <property type="entry name" value="S21N4MTFRASE"/>
</dbReference>
<dbReference type="GO" id="GO:0009307">
    <property type="term" value="P:DNA restriction-modification system"/>
    <property type="evidence" value="ECO:0007669"/>
    <property type="project" value="UniProtKB-KW"/>
</dbReference>
<comment type="catalytic activity">
    <reaction evidence="3">
        <text>a 2'-deoxycytidine in DNA + S-adenosyl-L-methionine = an N(4)-methyl-2'-deoxycytidine in DNA + S-adenosyl-L-homocysteine + H(+)</text>
        <dbReference type="Rhea" id="RHEA:16857"/>
        <dbReference type="Rhea" id="RHEA-COMP:11369"/>
        <dbReference type="Rhea" id="RHEA-COMP:13674"/>
        <dbReference type="ChEBI" id="CHEBI:15378"/>
        <dbReference type="ChEBI" id="CHEBI:57856"/>
        <dbReference type="ChEBI" id="CHEBI:59789"/>
        <dbReference type="ChEBI" id="CHEBI:85452"/>
        <dbReference type="ChEBI" id="CHEBI:137933"/>
        <dbReference type="EC" id="2.1.1.113"/>
    </reaction>
</comment>
<dbReference type="InterPro" id="IPR029063">
    <property type="entry name" value="SAM-dependent_MTases_sf"/>
</dbReference>
<dbReference type="InterPro" id="IPR001091">
    <property type="entry name" value="RM_Methyltransferase"/>
</dbReference>
<dbReference type="OrthoDB" id="38200at2157"/>
<feature type="domain" description="DNA methylase N-4/N-6" evidence="5">
    <location>
        <begin position="92"/>
        <end position="158"/>
    </location>
</feature>
<comment type="similarity">
    <text evidence="3">Belongs to the N(4)/N(6)-methyltransferase family.</text>
</comment>
<evidence type="ECO:0000256" key="3">
    <source>
        <dbReference type="RuleBase" id="RU362026"/>
    </source>
</evidence>
<keyword evidence="3" id="KW-0680">Restriction system</keyword>
<dbReference type="GO" id="GO:0015667">
    <property type="term" value="F:site-specific DNA-methyltransferase (cytosine-N4-specific) activity"/>
    <property type="evidence" value="ECO:0007669"/>
    <property type="project" value="UniProtKB-EC"/>
</dbReference>
<dbReference type="Pfam" id="PF01555">
    <property type="entry name" value="N6_N4_Mtase"/>
    <property type="match status" value="1"/>
</dbReference>
<feature type="region of interest" description="Disordered" evidence="4">
    <location>
        <begin position="1"/>
        <end position="32"/>
    </location>
</feature>
<name>A0A4P8WFV9_9EURY</name>
<dbReference type="EMBL" id="CP040330">
    <property type="protein sequence ID" value="QCS42169.1"/>
    <property type="molecule type" value="Genomic_DNA"/>
</dbReference>
<feature type="region of interest" description="Disordered" evidence="4">
    <location>
        <begin position="239"/>
        <end position="270"/>
    </location>
</feature>
<keyword evidence="2 6" id="KW-0808">Transferase</keyword>
<protein>
    <recommendedName>
        <fullName evidence="3">Type II methyltransferase</fullName>
        <ecNumber evidence="3">2.1.1.113</ecNumber>
    </recommendedName>
    <alternativeName>
        <fullName evidence="3">N-4 cytosine-specific methyltransferase</fullName>
    </alternativeName>
</protein>
<feature type="compositionally biased region" description="Low complexity" evidence="4">
    <location>
        <begin position="239"/>
        <end position="254"/>
    </location>
</feature>
<dbReference type="Proteomes" id="UP000302218">
    <property type="component" value="Chromosome"/>
</dbReference>
<sequence length="369" mass="41080">MADDGDRHRQSRLFTDEDGAFDANRAREESLPVEDGEVIDTDELADHQRYVEGRGVYDERNRVNDLTGKEWKYATKSVIAESYPPAVQHDLRSEHGGQKPPRLCADLIDRFSKAGDTVLDPFAGVGGTLLGASFCEHEGTGLREAIGFERTERWIEIYREVLAEENDERRARGEPPLAEQELRHGDCADLIEDVPDDSVDLLLTDVPYWHMDELEQTRNERETRESKLGSFDGAAAAATAGGDLEGDSAAGTATDADDAGLETDDGPDERQTKEAWLDDMAAKFDRFTEAVAPDGHVVVFIGDMYREQSYEFLSADLARAIESTAPLSLAANLIWYDPTKDLHVYGYPFSFVPSMVHQNVLVFRLEDGT</sequence>
<dbReference type="Gene3D" id="3.40.50.150">
    <property type="entry name" value="Vaccinia Virus protein VP39"/>
    <property type="match status" value="2"/>
</dbReference>
<evidence type="ECO:0000256" key="2">
    <source>
        <dbReference type="ARBA" id="ARBA00022679"/>
    </source>
</evidence>
<reference evidence="7" key="1">
    <citation type="submission" date="2019-05" db="EMBL/GenBank/DDBJ databases">
        <title>Genome sequence and methylation pattern of the halophilic Archaeon Natrinema versiforme BOL5-4.</title>
        <authorList>
            <person name="DasSarma P."/>
            <person name="Anton B.P."/>
            <person name="DasSarma S.L."/>
            <person name="Martinez F.L."/>
            <person name="Guzman D."/>
            <person name="Roberts R.J."/>
            <person name="DasSarma S."/>
        </authorList>
    </citation>
    <scope>NUCLEOTIDE SEQUENCE [LARGE SCALE GENOMIC DNA]</scope>
    <source>
        <strain evidence="7">BOL5-4</strain>
    </source>
</reference>
<organism evidence="6 7">
    <name type="scientific">Natrinema versiforme</name>
    <dbReference type="NCBI Taxonomy" id="88724"/>
    <lineage>
        <taxon>Archaea</taxon>
        <taxon>Methanobacteriati</taxon>
        <taxon>Methanobacteriota</taxon>
        <taxon>Stenosarchaea group</taxon>
        <taxon>Halobacteria</taxon>
        <taxon>Halobacteriales</taxon>
        <taxon>Natrialbaceae</taxon>
        <taxon>Natrinema</taxon>
    </lineage>
</organism>
<gene>
    <name evidence="6" type="ORF">FEJ81_07280</name>
</gene>
<evidence type="ECO:0000259" key="5">
    <source>
        <dbReference type="Pfam" id="PF01555"/>
    </source>
</evidence>
<dbReference type="AlphaFoldDB" id="A0A4P8WFV9"/>
<dbReference type="GO" id="GO:0003677">
    <property type="term" value="F:DNA binding"/>
    <property type="evidence" value="ECO:0007669"/>
    <property type="project" value="InterPro"/>
</dbReference>
<dbReference type="KEGG" id="nvr:FEJ81_07280"/>
<dbReference type="RefSeq" id="WP_138244664.1">
    <property type="nucleotide sequence ID" value="NZ_CP040330.1"/>
</dbReference>
<dbReference type="GO" id="GO:0032259">
    <property type="term" value="P:methylation"/>
    <property type="evidence" value="ECO:0007669"/>
    <property type="project" value="UniProtKB-KW"/>
</dbReference>
<keyword evidence="3" id="KW-0949">S-adenosyl-L-methionine</keyword>
<dbReference type="SUPFAM" id="SSF53335">
    <property type="entry name" value="S-adenosyl-L-methionine-dependent methyltransferases"/>
    <property type="match status" value="2"/>
</dbReference>
<dbReference type="InterPro" id="IPR002941">
    <property type="entry name" value="DNA_methylase_N4/N6"/>
</dbReference>
<evidence type="ECO:0000256" key="4">
    <source>
        <dbReference type="SAM" id="MobiDB-lite"/>
    </source>
</evidence>
<evidence type="ECO:0000256" key="1">
    <source>
        <dbReference type="ARBA" id="ARBA00022603"/>
    </source>
</evidence>
<keyword evidence="1 3" id="KW-0489">Methyltransferase</keyword>
<feature type="compositionally biased region" description="Acidic residues" evidence="4">
    <location>
        <begin position="255"/>
        <end position="267"/>
    </location>
</feature>